<feature type="transmembrane region" description="Helical" evidence="1">
    <location>
        <begin position="90"/>
        <end position="108"/>
    </location>
</feature>
<keyword evidence="3" id="KW-1185">Reference proteome</keyword>
<protein>
    <submittedName>
        <fullName evidence="2">NnrS family protein</fullName>
    </submittedName>
</protein>
<gene>
    <name evidence="2" type="ORF">HZZ13_29140</name>
</gene>
<keyword evidence="1" id="KW-1133">Transmembrane helix</keyword>
<feature type="transmembrane region" description="Helical" evidence="1">
    <location>
        <begin position="240"/>
        <end position="257"/>
    </location>
</feature>
<sequence>MAGARSRNFAGWPLFANSFRPFFLLAAVQAALSILAWLPMFYGELSVSSAFAPRDWHIHEMLYGFLPAVITGFLFTAIPNWTGRLPIQGAPLAALLTVWLAGRVAVTLSANTGWAFALVADAAFLALVVAAATREIIAGGNWRNLPVVGLVLVLLAGNVAFHVETHYEGAADVSIRVGIGVVILLIGLIGGRIIPSFTRNWLVKFNPGRLPVPFGRFDGAVIGLSALALIAWIAAPLNTVTGVAMAVVGVLHLVRLARWAGDRTTRERLLLILHVGYVFVPLGFILNAVAAFGELPPSAGIHAWMAGAAGTMTLAVMTRASLGHTGQALTASPAIQGIYAAIIIAALARVAAVVLPAYSGVLLHIAACGWILAFLGFAVAFGPLLAGSGRRALATMGVPASPTQA</sequence>
<accession>A0ABS0PYC4</accession>
<feature type="transmembrane region" description="Helical" evidence="1">
    <location>
        <begin position="145"/>
        <end position="163"/>
    </location>
</feature>
<feature type="transmembrane region" description="Helical" evidence="1">
    <location>
        <begin position="364"/>
        <end position="386"/>
    </location>
</feature>
<evidence type="ECO:0000256" key="1">
    <source>
        <dbReference type="SAM" id="Phobius"/>
    </source>
</evidence>
<dbReference type="EMBL" id="JACCHP010000024">
    <property type="protein sequence ID" value="MBH5401824.1"/>
    <property type="molecule type" value="Genomic_DNA"/>
</dbReference>
<proteinExistence type="predicted"/>
<dbReference type="Proteomes" id="UP000807370">
    <property type="component" value="Unassembled WGS sequence"/>
</dbReference>
<dbReference type="Pfam" id="PF05940">
    <property type="entry name" value="NnrS"/>
    <property type="match status" value="1"/>
</dbReference>
<feature type="transmembrane region" description="Helical" evidence="1">
    <location>
        <begin position="269"/>
        <end position="293"/>
    </location>
</feature>
<keyword evidence="1" id="KW-0812">Transmembrane</keyword>
<feature type="transmembrane region" description="Helical" evidence="1">
    <location>
        <begin position="338"/>
        <end position="358"/>
    </location>
</feature>
<feature type="transmembrane region" description="Helical" evidence="1">
    <location>
        <begin position="299"/>
        <end position="317"/>
    </location>
</feature>
<feature type="transmembrane region" description="Helical" evidence="1">
    <location>
        <begin position="61"/>
        <end position="78"/>
    </location>
</feature>
<name>A0ABS0PYC4_9BRAD</name>
<feature type="transmembrane region" description="Helical" evidence="1">
    <location>
        <begin position="214"/>
        <end position="234"/>
    </location>
</feature>
<evidence type="ECO:0000313" key="3">
    <source>
        <dbReference type="Proteomes" id="UP000807370"/>
    </source>
</evidence>
<feature type="transmembrane region" description="Helical" evidence="1">
    <location>
        <begin position="175"/>
        <end position="194"/>
    </location>
</feature>
<dbReference type="RefSeq" id="WP_197962964.1">
    <property type="nucleotide sequence ID" value="NZ_JACCHP010000024.1"/>
</dbReference>
<organism evidence="2 3">
    <name type="scientific">Bradyrhizobium agreste</name>
    <dbReference type="NCBI Taxonomy" id="2751811"/>
    <lineage>
        <taxon>Bacteria</taxon>
        <taxon>Pseudomonadati</taxon>
        <taxon>Pseudomonadota</taxon>
        <taxon>Alphaproteobacteria</taxon>
        <taxon>Hyphomicrobiales</taxon>
        <taxon>Nitrobacteraceae</taxon>
        <taxon>Bradyrhizobium</taxon>
    </lineage>
</organism>
<keyword evidence="1" id="KW-0472">Membrane</keyword>
<feature type="transmembrane region" description="Helical" evidence="1">
    <location>
        <begin position="21"/>
        <end position="41"/>
    </location>
</feature>
<reference evidence="2 3" key="1">
    <citation type="submission" date="2020-07" db="EMBL/GenBank/DDBJ databases">
        <title>Bradyrhizobium diversity isolated from nodules of indigenous legumes of Western Australia.</title>
        <authorList>
            <person name="Klepa M.S."/>
        </authorList>
    </citation>
    <scope>NUCLEOTIDE SEQUENCE [LARGE SCALE GENOMIC DNA]</scope>
    <source>
        <strain evidence="2 3">CNPSo 4010</strain>
    </source>
</reference>
<dbReference type="InterPro" id="IPR010266">
    <property type="entry name" value="NnrS"/>
</dbReference>
<feature type="transmembrane region" description="Helical" evidence="1">
    <location>
        <begin position="114"/>
        <end position="133"/>
    </location>
</feature>
<comment type="caution">
    <text evidence="2">The sequence shown here is derived from an EMBL/GenBank/DDBJ whole genome shotgun (WGS) entry which is preliminary data.</text>
</comment>
<evidence type="ECO:0000313" key="2">
    <source>
        <dbReference type="EMBL" id="MBH5401824.1"/>
    </source>
</evidence>